<comment type="similarity">
    <text evidence="7">Belongs to the TonB-dependent receptor family.</text>
</comment>
<proteinExistence type="inferred from homology"/>
<reference evidence="9 10" key="1">
    <citation type="submission" date="2013-08" db="EMBL/GenBank/DDBJ databases">
        <authorList>
            <person name="Durkin A.S."/>
            <person name="Haft D.R."/>
            <person name="McCorrison J."/>
            <person name="Torralba M."/>
            <person name="Gillis M."/>
            <person name="Haft D.H."/>
            <person name="Methe B."/>
            <person name="Sutton G."/>
            <person name="Nelson K.E."/>
        </authorList>
    </citation>
    <scope>NUCLEOTIDE SEQUENCE [LARGE SCALE GENOMIC DNA]</scope>
    <source>
        <strain evidence="9 10">F0067</strain>
    </source>
</reference>
<dbReference type="PROSITE" id="PS52016">
    <property type="entry name" value="TONB_DEPENDENT_REC_3"/>
    <property type="match status" value="1"/>
</dbReference>
<keyword evidence="5 7" id="KW-0472">Membrane</keyword>
<evidence type="ECO:0000256" key="5">
    <source>
        <dbReference type="ARBA" id="ARBA00023136"/>
    </source>
</evidence>
<evidence type="ECO:0000313" key="10">
    <source>
        <dbReference type="Proteomes" id="UP000016648"/>
    </source>
</evidence>
<dbReference type="Gene3D" id="2.170.130.10">
    <property type="entry name" value="TonB-dependent receptor, plug domain"/>
    <property type="match status" value="1"/>
</dbReference>
<protein>
    <submittedName>
        <fullName evidence="9">TonB-linked outer membrane protein, SusC/RagA family</fullName>
    </submittedName>
</protein>
<dbReference type="InterPro" id="IPR023996">
    <property type="entry name" value="TonB-dep_OMP_SusC/RagA"/>
</dbReference>
<dbReference type="InterPro" id="IPR008969">
    <property type="entry name" value="CarboxyPept-like_regulatory"/>
</dbReference>
<dbReference type="Pfam" id="PF13715">
    <property type="entry name" value="CarbopepD_reg_2"/>
    <property type="match status" value="1"/>
</dbReference>
<dbReference type="SMART" id="SM00965">
    <property type="entry name" value="STN"/>
    <property type="match status" value="1"/>
</dbReference>
<gene>
    <name evidence="9" type="ORF">HMPREF9135_0210</name>
</gene>
<evidence type="ECO:0000313" key="9">
    <source>
        <dbReference type="EMBL" id="ERK39742.1"/>
    </source>
</evidence>
<dbReference type="Gene3D" id="2.60.40.1120">
    <property type="entry name" value="Carboxypeptidase-like, regulatory domain"/>
    <property type="match status" value="1"/>
</dbReference>
<evidence type="ECO:0000256" key="2">
    <source>
        <dbReference type="ARBA" id="ARBA00022448"/>
    </source>
</evidence>
<comment type="subcellular location">
    <subcellularLocation>
        <location evidence="1 7">Cell outer membrane</location>
        <topology evidence="1 7">Multi-pass membrane protein</topology>
    </subcellularLocation>
</comment>
<comment type="caution">
    <text evidence="9">The sequence shown here is derived from an EMBL/GenBank/DDBJ whole genome shotgun (WGS) entry which is preliminary data.</text>
</comment>
<keyword evidence="4 7" id="KW-0812">Transmembrane</keyword>
<dbReference type="AlphaFoldDB" id="U2QLR6"/>
<dbReference type="InterPro" id="IPR012910">
    <property type="entry name" value="Plug_dom"/>
</dbReference>
<dbReference type="InterPro" id="IPR011662">
    <property type="entry name" value="Secretin/TonB_short_N"/>
</dbReference>
<dbReference type="InterPro" id="IPR037066">
    <property type="entry name" value="Plug_dom_sf"/>
</dbReference>
<evidence type="ECO:0000256" key="1">
    <source>
        <dbReference type="ARBA" id="ARBA00004571"/>
    </source>
</evidence>
<keyword evidence="3 7" id="KW-1134">Transmembrane beta strand</keyword>
<dbReference type="Pfam" id="PF07660">
    <property type="entry name" value="STN"/>
    <property type="match status" value="1"/>
</dbReference>
<sequence length="1117" mass="124348">MRFKLHINNLNILISYPTMDKKHYEHSLTLCKAILVLFLLCVPMQRSWAQVSFSTQRAKLETVIKQLKDKSKYRFFYNDALAKVEVNAVQAKNESLKSILDKLFAGTGISYRIVDNVVYLSKDGKNTAQKPQQKKTVAPHVVEGTVTDASGEPLIGVSVQVKGTSQGTVTDLDGRYSFTTEEANPTLVFSYIGYSTQQVEQKQRGKIDVMMKEESHTLNDVVVTALGIKRSEKALSYNVQKLGGDNVNTVKNANFMNSLSGKVAGVNINASSAGMGGATRVVMRGPKSITQSNQALFVIDGIPVTDRSQGEITGGRYSSQPGSEGIADVNPEDIESISVLSGPAAAALYGSAAAQGVIMITTKKGKEGKVSVTISNSTQFSRPFIMPEFQTSYVNRSNEVMSWGDKKASQFGTYNPKDFFNTGTNIQNNVSLTTGTDKNQTYISLGTTNAKGLIPNNAYNRYNFTFRNTTSFLNDKMTLDFGFNYILENDRNMTAQGEYFNPLTAVYLFPRGESFDAVRTFELWDPNRKLYKQNWNFGDALSMQNPYWVAKRMVRTNKKGRYMVNGSLKYQLADWIDLTGRLRWDDAATKQEDKRYASTINLFAHSDYGYYGYDKINDQNLYGDLMANVNKTWETFSIGANIGGSFSRTKYDVTGFQGGLKAPSNVFSPNAIDYSQVTNDNRPIFDLNKHYINSLFANVELGWRSMLYMTLTGRNDWDSALHGTAHSSFFYPSVGMSAVISQMVKLPKFINYMKVRGSWASVGSAIKPNISSMWRYKYNPSSGTYGTVTYKFPDTFYPERTDSWEAGLTARFFDNALTLDVTLYHSNTRKQTFLRSIPTAQGYDHEYIQTGNVRNRGIELSLGYNKAWGAFEWNTTFTYSANQNKIIQLLDDPKETLNMGGLNGIDLILRKGGTMGDVYTTTDFKYDADGNIALDKTGNVMQRTLTNPVYRGSVLPKGNLGFSNEFSYKGVTLGFLLTARLGGIVMSQTQAYLDQFGVSKASAKARDNGGIAVNSGKVDAEGYYAVVGGGNPIWSEYIYSATNARLQEAHLSYTLPKSLLKTVRVTLGLTAHNLFMLYKKAPFDPESTASTGTYYQGFDYFMQPSLRSLGFNVNVKF</sequence>
<keyword evidence="2 7" id="KW-0813">Transport</keyword>
<evidence type="ECO:0000259" key="8">
    <source>
        <dbReference type="SMART" id="SM00965"/>
    </source>
</evidence>
<dbReference type="InterPro" id="IPR023997">
    <property type="entry name" value="TonB-dep_OMP_SusC/RagA_CS"/>
</dbReference>
<keyword evidence="6 7" id="KW-0998">Cell outer membrane</keyword>
<dbReference type="InterPro" id="IPR036942">
    <property type="entry name" value="Beta-barrel_TonB_sf"/>
</dbReference>
<dbReference type="FunFam" id="2.60.40.1120:FF:000003">
    <property type="entry name" value="Outer membrane protein Omp121"/>
    <property type="match status" value="1"/>
</dbReference>
<dbReference type="GO" id="GO:0009279">
    <property type="term" value="C:cell outer membrane"/>
    <property type="evidence" value="ECO:0007669"/>
    <property type="project" value="UniProtKB-SubCell"/>
</dbReference>
<evidence type="ECO:0000256" key="6">
    <source>
        <dbReference type="ARBA" id="ARBA00023237"/>
    </source>
</evidence>
<dbReference type="NCBIfam" id="TIGR04056">
    <property type="entry name" value="OMP_RagA_SusC"/>
    <property type="match status" value="1"/>
</dbReference>
<dbReference type="Gene3D" id="2.40.170.20">
    <property type="entry name" value="TonB-dependent receptor, beta-barrel domain"/>
    <property type="match status" value="1"/>
</dbReference>
<dbReference type="NCBIfam" id="TIGR04057">
    <property type="entry name" value="SusC_RagA_signa"/>
    <property type="match status" value="1"/>
</dbReference>
<name>U2QLR6_9BACT</name>
<evidence type="ECO:0000256" key="3">
    <source>
        <dbReference type="ARBA" id="ARBA00022452"/>
    </source>
</evidence>
<dbReference type="Gene3D" id="3.55.50.30">
    <property type="match status" value="1"/>
</dbReference>
<dbReference type="PATRIC" id="fig|1115809.3.peg.685"/>
<evidence type="ECO:0000256" key="7">
    <source>
        <dbReference type="PROSITE-ProRule" id="PRU01360"/>
    </source>
</evidence>
<dbReference type="SUPFAM" id="SSF49464">
    <property type="entry name" value="Carboxypeptidase regulatory domain-like"/>
    <property type="match status" value="1"/>
</dbReference>
<feature type="domain" description="Secretin/TonB short N-terminal" evidence="8">
    <location>
        <begin position="73"/>
        <end position="123"/>
    </location>
</feature>
<dbReference type="SUPFAM" id="SSF56935">
    <property type="entry name" value="Porins"/>
    <property type="match status" value="1"/>
</dbReference>
<dbReference type="Proteomes" id="UP000016648">
    <property type="component" value="Unassembled WGS sequence"/>
</dbReference>
<organism evidence="9 10">
    <name type="scientific">Segatella baroniae F0067</name>
    <dbReference type="NCBI Taxonomy" id="1115809"/>
    <lineage>
        <taxon>Bacteria</taxon>
        <taxon>Pseudomonadati</taxon>
        <taxon>Bacteroidota</taxon>
        <taxon>Bacteroidia</taxon>
        <taxon>Bacteroidales</taxon>
        <taxon>Prevotellaceae</taxon>
        <taxon>Segatella</taxon>
    </lineage>
</organism>
<dbReference type="EMBL" id="AWEY01000008">
    <property type="protein sequence ID" value="ERK39742.1"/>
    <property type="molecule type" value="Genomic_DNA"/>
</dbReference>
<accession>U2QLR6</accession>
<dbReference type="Pfam" id="PF07715">
    <property type="entry name" value="Plug"/>
    <property type="match status" value="1"/>
</dbReference>
<dbReference type="InterPro" id="IPR039426">
    <property type="entry name" value="TonB-dep_rcpt-like"/>
</dbReference>
<evidence type="ECO:0000256" key="4">
    <source>
        <dbReference type="ARBA" id="ARBA00022692"/>
    </source>
</evidence>
<keyword evidence="10" id="KW-1185">Reference proteome</keyword>